<dbReference type="EMBL" id="JAKCXM010000027">
    <property type="protein sequence ID" value="KAJ0406909.1"/>
    <property type="molecule type" value="Genomic_DNA"/>
</dbReference>
<keyword evidence="2" id="KW-1133">Transmembrane helix</keyword>
<dbReference type="InterPro" id="IPR050587">
    <property type="entry name" value="GNT1/Glycosyltrans_8"/>
</dbReference>
<dbReference type="PANTHER" id="PTHR11183">
    <property type="entry name" value="GLYCOGENIN SUBFAMILY MEMBER"/>
    <property type="match status" value="1"/>
</dbReference>
<feature type="transmembrane region" description="Helical" evidence="2">
    <location>
        <begin position="492"/>
        <end position="512"/>
    </location>
</feature>
<feature type="transmembrane region" description="Helical" evidence="2">
    <location>
        <begin position="379"/>
        <end position="398"/>
    </location>
</feature>
<dbReference type="Gene3D" id="3.90.550.10">
    <property type="entry name" value="Spore Coat Polysaccharide Biosynthesis Protein SpsA, Chain A"/>
    <property type="match status" value="1"/>
</dbReference>
<accession>A0AAD5LRD0</accession>
<dbReference type="InterPro" id="IPR029044">
    <property type="entry name" value="Nucleotide-diphossugar_trans"/>
</dbReference>
<sequence>MLPDRRRPAAPLRRASILSRLLPLLLVLATLCLAPVRSEAEAARDSDSHRAPTRPALARIPTAPTPAVTPAAAVAFTANRPARSRFAYVTVHYEGTSRDPEYVLGVQVLMQSIKLTGTPHDLVVLASDSVSEASKRTFASIGCRVIDVTNIENPFIGGTLANKNFIYTLNKLHVWNLLEYDRVVYLDADNVLIRNADELFACGHFCAVFMNPCHFHTGLLVVTPDETEYQRLLRGLGHLESFDGADQGFLSSMYSKELRRAPLFIPEKAQELEELPKGMRLSVGYNINHKYFYEQYHWKLFYLRHFAAMTSPISPVKVVVESARGIPALTVGFPMAPVLKPWYWWAAFFMDLHDVWHDIRATLPSDQEAYGMEEAAKTLAVFVLWTALVTAALYALKLTLPIPQLQQKCIELHLRNNKWAKRAFLALRIIAVVLAARLSPKGVHRLAPVHYGYTLTVLQNVFLLIYGACVLSNFWSPRRGITMPPVLYVTRFWVYVGLTLALEFFIVWFSTWRVFPNVLWRLVSLALLLIGCATWQVFFFKLCLKAEFGGKKERLRSL</sequence>
<feature type="transmembrane region" description="Helical" evidence="2">
    <location>
        <begin position="419"/>
        <end position="439"/>
    </location>
</feature>
<feature type="signal peptide" evidence="3">
    <location>
        <begin position="1"/>
        <end position="40"/>
    </location>
</feature>
<evidence type="ECO:0000256" key="3">
    <source>
        <dbReference type="SAM" id="SignalP"/>
    </source>
</evidence>
<evidence type="ECO:0000313" key="5">
    <source>
        <dbReference type="Proteomes" id="UP001209570"/>
    </source>
</evidence>
<keyword evidence="5" id="KW-1185">Reference proteome</keyword>
<gene>
    <name evidence="4" type="ORF">P43SY_001760</name>
</gene>
<dbReference type="SUPFAM" id="SSF53448">
    <property type="entry name" value="Nucleotide-diphospho-sugar transferases"/>
    <property type="match status" value="1"/>
</dbReference>
<evidence type="ECO:0000256" key="2">
    <source>
        <dbReference type="SAM" id="Phobius"/>
    </source>
</evidence>
<evidence type="ECO:0000313" key="4">
    <source>
        <dbReference type="EMBL" id="KAJ0406909.1"/>
    </source>
</evidence>
<feature type="chain" id="PRO_5042035611" description="Glycosyl transferase" evidence="3">
    <location>
        <begin position="41"/>
        <end position="558"/>
    </location>
</feature>
<evidence type="ECO:0008006" key="6">
    <source>
        <dbReference type="Google" id="ProtNLM"/>
    </source>
</evidence>
<reference evidence="4" key="1">
    <citation type="submission" date="2021-12" db="EMBL/GenBank/DDBJ databases">
        <title>Prjna785345.</title>
        <authorList>
            <person name="Rujirawat T."/>
            <person name="Krajaejun T."/>
        </authorList>
    </citation>
    <scope>NUCLEOTIDE SEQUENCE</scope>
    <source>
        <strain evidence="4">Pi057C3</strain>
    </source>
</reference>
<dbReference type="Proteomes" id="UP001209570">
    <property type="component" value="Unassembled WGS sequence"/>
</dbReference>
<name>A0AAD5LRD0_PYTIN</name>
<protein>
    <recommendedName>
        <fullName evidence="6">Glycosyl transferase</fullName>
    </recommendedName>
</protein>
<organism evidence="4 5">
    <name type="scientific">Pythium insidiosum</name>
    <name type="common">Pythiosis disease agent</name>
    <dbReference type="NCBI Taxonomy" id="114742"/>
    <lineage>
        <taxon>Eukaryota</taxon>
        <taxon>Sar</taxon>
        <taxon>Stramenopiles</taxon>
        <taxon>Oomycota</taxon>
        <taxon>Peronosporomycetes</taxon>
        <taxon>Pythiales</taxon>
        <taxon>Pythiaceae</taxon>
        <taxon>Pythium</taxon>
    </lineage>
</organism>
<comment type="caution">
    <text evidence="4">The sequence shown here is derived from an EMBL/GenBank/DDBJ whole genome shotgun (WGS) entry which is preliminary data.</text>
</comment>
<keyword evidence="2" id="KW-0812">Transmembrane</keyword>
<feature type="region of interest" description="Disordered" evidence="1">
    <location>
        <begin position="42"/>
        <end position="62"/>
    </location>
</feature>
<keyword evidence="2" id="KW-0472">Membrane</keyword>
<feature type="transmembrane region" description="Helical" evidence="2">
    <location>
        <begin position="451"/>
        <end position="471"/>
    </location>
</feature>
<feature type="transmembrane region" description="Helical" evidence="2">
    <location>
        <begin position="518"/>
        <end position="544"/>
    </location>
</feature>
<evidence type="ECO:0000256" key="1">
    <source>
        <dbReference type="SAM" id="MobiDB-lite"/>
    </source>
</evidence>
<proteinExistence type="predicted"/>
<dbReference type="AlphaFoldDB" id="A0AAD5LRD0"/>
<keyword evidence="3" id="KW-0732">Signal</keyword>